<accession>A0A953JBR0</accession>
<name>A0A953JBR0_9BACT</name>
<keyword evidence="1" id="KW-0143">Chaperone</keyword>
<evidence type="ECO:0000313" key="3">
    <source>
        <dbReference type="Proteomes" id="UP000705867"/>
    </source>
</evidence>
<reference evidence="2" key="2">
    <citation type="submission" date="2021-08" db="EMBL/GenBank/DDBJ databases">
        <authorList>
            <person name="Dalcin Martins P."/>
        </authorList>
    </citation>
    <scope>NUCLEOTIDE SEQUENCE</scope>
    <source>
        <strain evidence="2">MAG_39</strain>
    </source>
</reference>
<evidence type="ECO:0000313" key="2">
    <source>
        <dbReference type="EMBL" id="MBZ0156629.1"/>
    </source>
</evidence>
<dbReference type="EMBL" id="JAIOIV010000082">
    <property type="protein sequence ID" value="MBZ0156629.1"/>
    <property type="molecule type" value="Genomic_DNA"/>
</dbReference>
<dbReference type="InterPro" id="IPR020945">
    <property type="entry name" value="DMSO/NO3_reduct_chaperone"/>
</dbReference>
<proteinExistence type="predicted"/>
<dbReference type="Proteomes" id="UP000705867">
    <property type="component" value="Unassembled WGS sequence"/>
</dbReference>
<dbReference type="AlphaFoldDB" id="A0A953JBR0"/>
<protein>
    <submittedName>
        <fullName evidence="2">Molecular chaperone TorD family protein</fullName>
    </submittedName>
</protein>
<dbReference type="InterPro" id="IPR050289">
    <property type="entry name" value="TorD/DmsD_chaperones"/>
</dbReference>
<sequence length="164" mass="18333">MMNPFRLFSLVFSYPTEETVRELVLLSQNGDCPGAPCCSALSSVSLEELQAEYTRLFINAYPSVLCPPYESFYREGAVYGITSSEVEQVYLNSGLDYVFEGEPPDFLSVELDFLAITNDEAFLNRLKEWVFQFTAKVREHSGIYGICAGELEAFLESGSTALRG</sequence>
<dbReference type="Gene3D" id="1.10.4070.10">
    <property type="entry name" value="putative redox-enzyme maturation protein domain"/>
    <property type="match status" value="1"/>
</dbReference>
<reference evidence="2" key="1">
    <citation type="journal article" date="2021" name="bioRxiv">
        <title>Unraveling nitrogen, sulfur and carbon metabolic pathways and microbial community transcriptional responses to substrate deprivation and toxicity stresses in a bioreactor mimicking anoxic brackish coastal sediment conditions.</title>
        <authorList>
            <person name="Martins P.D."/>
            <person name="Echeveste M.J."/>
            <person name="Arshad A."/>
            <person name="Kurth J."/>
            <person name="Ouboter H."/>
            <person name="Jetten M.S.M."/>
            <person name="Welte C.U."/>
        </authorList>
    </citation>
    <scope>NUCLEOTIDE SEQUENCE</scope>
    <source>
        <strain evidence="2">MAG_39</strain>
    </source>
</reference>
<dbReference type="PANTHER" id="PTHR34227">
    <property type="entry name" value="CHAPERONE PROTEIN YCDY"/>
    <property type="match status" value="1"/>
</dbReference>
<dbReference type="Gene3D" id="1.20.120.700">
    <property type="entry name" value="nitrate reductase, subunit delta (NarJ)"/>
    <property type="match status" value="1"/>
</dbReference>
<dbReference type="PANTHER" id="PTHR34227:SF1">
    <property type="entry name" value="DIMETHYL SULFOXIDE REDUCTASE CHAPERONE-RELATED"/>
    <property type="match status" value="1"/>
</dbReference>
<comment type="caution">
    <text evidence="2">The sequence shown here is derived from an EMBL/GenBank/DDBJ whole genome shotgun (WGS) entry which is preliminary data.</text>
</comment>
<evidence type="ECO:0000256" key="1">
    <source>
        <dbReference type="ARBA" id="ARBA00023186"/>
    </source>
</evidence>
<organism evidence="2 3">
    <name type="scientific">Candidatus Nitrobium versatile</name>
    <dbReference type="NCBI Taxonomy" id="2884831"/>
    <lineage>
        <taxon>Bacteria</taxon>
        <taxon>Pseudomonadati</taxon>
        <taxon>Nitrospirota</taxon>
        <taxon>Nitrospiria</taxon>
        <taxon>Nitrospirales</taxon>
        <taxon>Nitrospiraceae</taxon>
        <taxon>Candidatus Nitrobium</taxon>
    </lineage>
</organism>
<dbReference type="Pfam" id="PF02613">
    <property type="entry name" value="Nitrate_red_del"/>
    <property type="match status" value="1"/>
</dbReference>
<dbReference type="InterPro" id="IPR036411">
    <property type="entry name" value="TorD-like_sf"/>
</dbReference>
<gene>
    <name evidence="2" type="ORF">K8I29_10545</name>
</gene>
<dbReference type="SUPFAM" id="SSF89155">
    <property type="entry name" value="TorD-like"/>
    <property type="match status" value="1"/>
</dbReference>